<dbReference type="PANTHER" id="PTHR23041">
    <property type="entry name" value="RING FINGER DOMAIN-CONTAINING"/>
    <property type="match status" value="1"/>
</dbReference>
<gene>
    <name evidence="4" type="ORF">PPL_10285</name>
</gene>
<dbReference type="PANTHER" id="PTHR23041:SF78">
    <property type="entry name" value="E3 UBIQUITIN-PROTEIN LIGASE RNF4"/>
    <property type="match status" value="1"/>
</dbReference>
<organism evidence="4 5">
    <name type="scientific">Heterostelium pallidum (strain ATCC 26659 / Pp 5 / PN500)</name>
    <name type="common">Cellular slime mold</name>
    <name type="synonym">Polysphondylium pallidum</name>
    <dbReference type="NCBI Taxonomy" id="670386"/>
    <lineage>
        <taxon>Eukaryota</taxon>
        <taxon>Amoebozoa</taxon>
        <taxon>Evosea</taxon>
        <taxon>Eumycetozoa</taxon>
        <taxon>Dictyostelia</taxon>
        <taxon>Acytosteliales</taxon>
        <taxon>Acytosteliaceae</taxon>
        <taxon>Heterostelium</taxon>
    </lineage>
</organism>
<dbReference type="GO" id="GO:0008270">
    <property type="term" value="F:zinc ion binding"/>
    <property type="evidence" value="ECO:0007669"/>
    <property type="project" value="UniProtKB-KW"/>
</dbReference>
<dbReference type="SUPFAM" id="SSF57850">
    <property type="entry name" value="RING/U-box"/>
    <property type="match status" value="1"/>
</dbReference>
<feature type="compositionally biased region" description="Polar residues" evidence="2">
    <location>
        <begin position="1"/>
        <end position="11"/>
    </location>
</feature>
<accession>D3BQU7</accession>
<keyword evidence="1" id="KW-0479">Metal-binding</keyword>
<dbReference type="Proteomes" id="UP000001396">
    <property type="component" value="Unassembled WGS sequence"/>
</dbReference>
<dbReference type="PROSITE" id="PS50089">
    <property type="entry name" value="ZF_RING_2"/>
    <property type="match status" value="1"/>
</dbReference>
<reference evidence="4 5" key="1">
    <citation type="journal article" date="2011" name="Genome Res.">
        <title>Phylogeny-wide analysis of social amoeba genomes highlights ancient origins for complex intercellular communication.</title>
        <authorList>
            <person name="Heidel A.J."/>
            <person name="Lawal H.M."/>
            <person name="Felder M."/>
            <person name="Schilde C."/>
            <person name="Helps N.R."/>
            <person name="Tunggal B."/>
            <person name="Rivero F."/>
            <person name="John U."/>
            <person name="Schleicher M."/>
            <person name="Eichinger L."/>
            <person name="Platzer M."/>
            <person name="Noegel A.A."/>
            <person name="Schaap P."/>
            <person name="Gloeckner G."/>
        </authorList>
    </citation>
    <scope>NUCLEOTIDE SEQUENCE [LARGE SCALE GENOMIC DNA]</scope>
    <source>
        <strain evidence="5">ATCC 26659 / Pp 5 / PN500</strain>
    </source>
</reference>
<evidence type="ECO:0000256" key="1">
    <source>
        <dbReference type="PROSITE-ProRule" id="PRU00175"/>
    </source>
</evidence>
<comment type="caution">
    <text evidence="4">The sequence shown here is derived from an EMBL/GenBank/DDBJ whole genome shotgun (WGS) entry which is preliminary data.</text>
</comment>
<dbReference type="EMBL" id="ADBJ01000047">
    <property type="protein sequence ID" value="EFA76517.1"/>
    <property type="molecule type" value="Genomic_DNA"/>
</dbReference>
<dbReference type="AlphaFoldDB" id="D3BQU7"/>
<feature type="domain" description="RING-type" evidence="3">
    <location>
        <begin position="87"/>
        <end position="125"/>
    </location>
</feature>
<name>D3BQU7_HETP5</name>
<dbReference type="InParanoid" id="D3BQU7"/>
<keyword evidence="1" id="KW-0862">Zinc</keyword>
<feature type="region of interest" description="Disordered" evidence="2">
    <location>
        <begin position="1"/>
        <end position="79"/>
    </location>
</feature>
<keyword evidence="1" id="KW-0863">Zinc-finger</keyword>
<proteinExistence type="predicted"/>
<evidence type="ECO:0000313" key="4">
    <source>
        <dbReference type="EMBL" id="EFA76517.1"/>
    </source>
</evidence>
<dbReference type="Gene3D" id="3.30.40.10">
    <property type="entry name" value="Zinc/RING finger domain, C3HC4 (zinc finger)"/>
    <property type="match status" value="1"/>
</dbReference>
<keyword evidence="5" id="KW-1185">Reference proteome</keyword>
<dbReference type="InterPro" id="IPR001841">
    <property type="entry name" value="Znf_RING"/>
</dbReference>
<protein>
    <recommendedName>
        <fullName evidence="3">RING-type domain-containing protein</fullName>
    </recommendedName>
</protein>
<dbReference type="RefSeq" id="XP_020428649.1">
    <property type="nucleotide sequence ID" value="XM_020581064.1"/>
</dbReference>
<evidence type="ECO:0000313" key="5">
    <source>
        <dbReference type="Proteomes" id="UP000001396"/>
    </source>
</evidence>
<dbReference type="InterPro" id="IPR047134">
    <property type="entry name" value="RNF4"/>
</dbReference>
<dbReference type="InterPro" id="IPR013083">
    <property type="entry name" value="Znf_RING/FYVE/PHD"/>
</dbReference>
<evidence type="ECO:0000256" key="2">
    <source>
        <dbReference type="SAM" id="MobiDB-lite"/>
    </source>
</evidence>
<feature type="compositionally biased region" description="Low complexity" evidence="2">
    <location>
        <begin position="41"/>
        <end position="79"/>
    </location>
</feature>
<evidence type="ECO:0000259" key="3">
    <source>
        <dbReference type="PROSITE" id="PS50089"/>
    </source>
</evidence>
<dbReference type="GeneID" id="31365756"/>
<feature type="compositionally biased region" description="Low complexity" evidence="2">
    <location>
        <begin position="12"/>
        <end position="32"/>
    </location>
</feature>
<dbReference type="Pfam" id="PF13920">
    <property type="entry name" value="zf-C3HC4_3"/>
    <property type="match status" value="1"/>
</dbReference>
<sequence>MTPSSTSTLKRNNTLPSLSASLSTSPTSPFSNVNKSDSDETTSTNINLNDILNNTTTTTTRSSTKIFDNNNNSSTTTTRNNSGQLYCPICQCIPVNGHVSLCGHVCCWDCWNQWLSLKLECPICREKTRLKQIKPVS</sequence>